<feature type="transmembrane region" description="Helical" evidence="1">
    <location>
        <begin position="275"/>
        <end position="294"/>
    </location>
</feature>
<name>A0A7K1V8J4_9NOCA</name>
<feature type="transmembrane region" description="Helical" evidence="1">
    <location>
        <begin position="49"/>
        <end position="66"/>
    </location>
</feature>
<feature type="transmembrane region" description="Helical" evidence="1">
    <location>
        <begin position="363"/>
        <end position="385"/>
    </location>
</feature>
<feature type="transmembrane region" description="Helical" evidence="1">
    <location>
        <begin position="163"/>
        <end position="184"/>
    </location>
</feature>
<dbReference type="Proteomes" id="UP000466794">
    <property type="component" value="Unassembled WGS sequence"/>
</dbReference>
<dbReference type="PANTHER" id="PTHR23523">
    <property type="match status" value="1"/>
</dbReference>
<keyword evidence="1" id="KW-0812">Transmembrane</keyword>
<gene>
    <name evidence="2" type="ORF">GPX89_34905</name>
</gene>
<proteinExistence type="predicted"/>
<reference evidence="2 3" key="1">
    <citation type="submission" date="2019-12" db="EMBL/GenBank/DDBJ databases">
        <title>Nocardia sp. nov. ET3-3 isolated from soil.</title>
        <authorList>
            <person name="Kanchanasin P."/>
            <person name="Tanasupawat S."/>
            <person name="Yuki M."/>
            <person name="Kudo T."/>
        </authorList>
    </citation>
    <scope>NUCLEOTIDE SEQUENCE [LARGE SCALE GENOMIC DNA]</scope>
    <source>
        <strain evidence="2 3">ET3-3</strain>
    </source>
</reference>
<protein>
    <submittedName>
        <fullName evidence="2">MFS transporter</fullName>
    </submittedName>
</protein>
<dbReference type="InterPro" id="IPR011701">
    <property type="entry name" value="MFS"/>
</dbReference>
<feature type="transmembrane region" description="Helical" evidence="1">
    <location>
        <begin position="300"/>
        <end position="321"/>
    </location>
</feature>
<keyword evidence="1" id="KW-1133">Transmembrane helix</keyword>
<dbReference type="PANTHER" id="PTHR23523:SF2">
    <property type="entry name" value="2-NITROIMIDAZOLE TRANSPORTER"/>
    <property type="match status" value="1"/>
</dbReference>
<sequence>MNRTSTVPMWAISVTVFLVALNLRPAITAIAPVATLIRADEHTDSATIGMLSAAPILVFGLLSSFASRLGTRHGFQTVIAYALLVLAAGFCLRLLPGLVPMLWGMVVIGAGITGLNVLLPAYIKGHPPHRRGPLMGIYTVCLYLGPALTAAVTLPISRGLDSWRLGLFVWVGLVVLAAPAWLALRRREGNTGTAAVRSAATVSSVIYQPLTWAIVAFFSIMSVLFFTIAGWLPNILIQAGHGSGSASVLLALTEVTAIPCALGVSIAIHRTRSQVWATVLGPALLLAGTVAIALRPDGWTPLWMVIFGAGLGIAGGASFSLPLLRTRSAAEAALVAGVTQTVGYSLSAVGPVGAGALHDLSGSWGPVLAVLAVFIVVQGVAGAYAGRSVFIESPREEGSHVSVEQF</sequence>
<feature type="transmembrane region" description="Helical" evidence="1">
    <location>
        <begin position="78"/>
        <end position="95"/>
    </location>
</feature>
<dbReference type="AlphaFoldDB" id="A0A7K1V8J4"/>
<dbReference type="GO" id="GO:0022857">
    <property type="term" value="F:transmembrane transporter activity"/>
    <property type="evidence" value="ECO:0007669"/>
    <property type="project" value="InterPro"/>
</dbReference>
<keyword evidence="1" id="KW-0472">Membrane</keyword>
<feature type="transmembrane region" description="Helical" evidence="1">
    <location>
        <begin position="101"/>
        <end position="123"/>
    </location>
</feature>
<evidence type="ECO:0000313" key="3">
    <source>
        <dbReference type="Proteomes" id="UP000466794"/>
    </source>
</evidence>
<organism evidence="2 3">
    <name type="scientific">Nocardia terrae</name>
    <dbReference type="NCBI Taxonomy" id="2675851"/>
    <lineage>
        <taxon>Bacteria</taxon>
        <taxon>Bacillati</taxon>
        <taxon>Actinomycetota</taxon>
        <taxon>Actinomycetes</taxon>
        <taxon>Mycobacteriales</taxon>
        <taxon>Nocardiaceae</taxon>
        <taxon>Nocardia</taxon>
    </lineage>
</organism>
<feature type="transmembrane region" description="Helical" evidence="1">
    <location>
        <begin position="333"/>
        <end position="357"/>
    </location>
</feature>
<dbReference type="InterPro" id="IPR052524">
    <property type="entry name" value="MFS_Cyanate_Porter"/>
</dbReference>
<dbReference type="EMBL" id="WRPP01000009">
    <property type="protein sequence ID" value="MVU82408.1"/>
    <property type="molecule type" value="Genomic_DNA"/>
</dbReference>
<dbReference type="Pfam" id="PF07690">
    <property type="entry name" value="MFS_1"/>
    <property type="match status" value="1"/>
</dbReference>
<dbReference type="SUPFAM" id="SSF103473">
    <property type="entry name" value="MFS general substrate transporter"/>
    <property type="match status" value="1"/>
</dbReference>
<dbReference type="RefSeq" id="WP_157392018.1">
    <property type="nucleotide sequence ID" value="NZ_WRPP01000009.1"/>
</dbReference>
<comment type="caution">
    <text evidence="2">The sequence shown here is derived from an EMBL/GenBank/DDBJ whole genome shotgun (WGS) entry which is preliminary data.</text>
</comment>
<feature type="transmembrane region" description="Helical" evidence="1">
    <location>
        <begin position="205"/>
        <end position="232"/>
    </location>
</feature>
<feature type="transmembrane region" description="Helical" evidence="1">
    <location>
        <begin position="135"/>
        <end position="157"/>
    </location>
</feature>
<dbReference type="Gene3D" id="1.20.1250.20">
    <property type="entry name" value="MFS general substrate transporter like domains"/>
    <property type="match status" value="1"/>
</dbReference>
<feature type="transmembrane region" description="Helical" evidence="1">
    <location>
        <begin position="244"/>
        <end position="268"/>
    </location>
</feature>
<dbReference type="InterPro" id="IPR036259">
    <property type="entry name" value="MFS_trans_sf"/>
</dbReference>
<evidence type="ECO:0000313" key="2">
    <source>
        <dbReference type="EMBL" id="MVU82408.1"/>
    </source>
</evidence>
<accession>A0A7K1V8J4</accession>
<evidence type="ECO:0000256" key="1">
    <source>
        <dbReference type="SAM" id="Phobius"/>
    </source>
</evidence>
<keyword evidence="3" id="KW-1185">Reference proteome</keyword>